<dbReference type="InterPro" id="IPR046496">
    <property type="entry name" value="DUF6589"/>
</dbReference>
<evidence type="ECO:0000313" key="4">
    <source>
        <dbReference type="Proteomes" id="UP000814176"/>
    </source>
</evidence>
<reference evidence="3 4" key="1">
    <citation type="journal article" date="2021" name="Environ. Microbiol.">
        <title>Gene family expansions and transcriptome signatures uncover fungal adaptations to wood decay.</title>
        <authorList>
            <person name="Hage H."/>
            <person name="Miyauchi S."/>
            <person name="Viragh M."/>
            <person name="Drula E."/>
            <person name="Min B."/>
            <person name="Chaduli D."/>
            <person name="Navarro D."/>
            <person name="Favel A."/>
            <person name="Norest M."/>
            <person name="Lesage-Meessen L."/>
            <person name="Balint B."/>
            <person name="Merenyi Z."/>
            <person name="de Eugenio L."/>
            <person name="Morin E."/>
            <person name="Martinez A.T."/>
            <person name="Baldrian P."/>
            <person name="Stursova M."/>
            <person name="Martinez M.J."/>
            <person name="Novotny C."/>
            <person name="Magnuson J.K."/>
            <person name="Spatafora J.W."/>
            <person name="Maurice S."/>
            <person name="Pangilinan J."/>
            <person name="Andreopoulos W."/>
            <person name="LaButti K."/>
            <person name="Hundley H."/>
            <person name="Na H."/>
            <person name="Kuo A."/>
            <person name="Barry K."/>
            <person name="Lipzen A."/>
            <person name="Henrissat B."/>
            <person name="Riley R."/>
            <person name="Ahrendt S."/>
            <person name="Nagy L.G."/>
            <person name="Grigoriev I.V."/>
            <person name="Martin F."/>
            <person name="Rosso M.N."/>
        </authorList>
    </citation>
    <scope>NUCLEOTIDE SEQUENCE [LARGE SCALE GENOMIC DNA]</scope>
    <source>
        <strain evidence="3 4">CIRM-BRFM 1785</strain>
    </source>
</reference>
<keyword evidence="4" id="KW-1185">Reference proteome</keyword>
<feature type="compositionally biased region" description="Polar residues" evidence="1">
    <location>
        <begin position="180"/>
        <end position="202"/>
    </location>
</feature>
<feature type="compositionally biased region" description="Low complexity" evidence="1">
    <location>
        <begin position="157"/>
        <end position="169"/>
    </location>
</feature>
<accession>A0ABQ8KAH8</accession>
<dbReference type="Proteomes" id="UP000814176">
    <property type="component" value="Unassembled WGS sequence"/>
</dbReference>
<evidence type="ECO:0000259" key="2">
    <source>
        <dbReference type="Pfam" id="PF20231"/>
    </source>
</evidence>
<dbReference type="RefSeq" id="XP_047776542.1">
    <property type="nucleotide sequence ID" value="XM_047916777.1"/>
</dbReference>
<dbReference type="Pfam" id="PF20231">
    <property type="entry name" value="DUF6589"/>
    <property type="match status" value="1"/>
</dbReference>
<dbReference type="EMBL" id="JADCUA010000017">
    <property type="protein sequence ID" value="KAH9833826.1"/>
    <property type="molecule type" value="Genomic_DNA"/>
</dbReference>
<protein>
    <recommendedName>
        <fullName evidence="2">DUF6589 domain-containing protein</fullName>
    </recommendedName>
</protein>
<dbReference type="GeneID" id="71997509"/>
<feature type="compositionally biased region" description="Basic residues" evidence="1">
    <location>
        <begin position="141"/>
        <end position="156"/>
    </location>
</feature>
<proteinExistence type="predicted"/>
<sequence length="880" mass="97579">MPDLQPSQVVGILDSFQQLGVSVSTFICSLLNTSDALHHAAARDIAGSCDIIFDGFLQNETLRNTAIESIHRLAKTIYTKEVTLLSKHEAGTHFNARHAKQADLDQFNLTDLSEKFEQLAPHACDLVKCLLDADADLAKRREQRPRNARRRHRRHAAPANQEPPAAASADDSGKRGGNAGTSTGMSARTDTAQRPLVQTTGSDSDEDMWGELGVSRDGADIDTGARSATASGGAGQLPGGDIDPVDNGSASGSDEDMWGELGVSRDGADIDSARSATASGGAGQLQGDIDVDMIPAGGCGGDGPNAVNGSDDEYWNELEPLPEGPDDLDSAEEAERRLVICRMKCVLCISIMAQSSNQRSNALQSVIGIYLHSCKAPESVVDLLARVGVSISQSAINAAVKNLARESMTGIKKLGRTLLTMYAYDNFDCEMRHLVPTVQKPHDTLIHMTSGTFIPFNHGVSLSDLDCSNELWEQSLFNPLNAGKTEKIDWEKLLNLHPEPDHPSGLSRRERWNAGQFMRDLFLHGPEYFRQFLTQLDDPEPIDPIPLVKSTQVPAMAMDINQSSVQGNIDALTALFQQAGVGDPSDTEQSGVRDVGNHVVLVHGDLSTCERVQSLRQSRGEESKAFRRFQLVIFVIGLFHLKMACVDAIWKVFILPLKGRDDDTSLMKQVAEIRPRETQKIASKPGFRRMHEVVQHVGAVSRLDCWRQELATRTPSFGSLEQWAESAPCMEEIEQIAHVLVRKYVADSRLSEERHAPSHTRDEQWENVRLRERLFLLYEELTWAMNAGDIGRVEECFLPWAYIFKGCGKHKYATQMVRFLNDVHCVYPAPLRRAIRMNILCNPTGKKHHFRAIDWWVEHNNYYIKGLRWQTIEPNKASDH</sequence>
<feature type="domain" description="DUF6589" evidence="2">
    <location>
        <begin position="497"/>
        <end position="866"/>
    </location>
</feature>
<gene>
    <name evidence="3" type="ORF">C8Q71DRAFT_177393</name>
</gene>
<comment type="caution">
    <text evidence="3">The sequence shown here is derived from an EMBL/GenBank/DDBJ whole genome shotgun (WGS) entry which is preliminary data.</text>
</comment>
<feature type="region of interest" description="Disordered" evidence="1">
    <location>
        <begin position="140"/>
        <end position="265"/>
    </location>
</feature>
<evidence type="ECO:0000256" key="1">
    <source>
        <dbReference type="SAM" id="MobiDB-lite"/>
    </source>
</evidence>
<organism evidence="3 4">
    <name type="scientific">Rhodofomes roseus</name>
    <dbReference type="NCBI Taxonomy" id="34475"/>
    <lineage>
        <taxon>Eukaryota</taxon>
        <taxon>Fungi</taxon>
        <taxon>Dikarya</taxon>
        <taxon>Basidiomycota</taxon>
        <taxon>Agaricomycotina</taxon>
        <taxon>Agaricomycetes</taxon>
        <taxon>Polyporales</taxon>
        <taxon>Rhodofomes</taxon>
    </lineage>
</organism>
<name>A0ABQ8KAH8_9APHY</name>
<evidence type="ECO:0000313" key="3">
    <source>
        <dbReference type="EMBL" id="KAH9833826.1"/>
    </source>
</evidence>